<evidence type="ECO:0000313" key="5">
    <source>
        <dbReference type="Proteomes" id="UP000318102"/>
    </source>
</evidence>
<name>A0A559J0A8_9BACL</name>
<reference evidence="4 5" key="1">
    <citation type="submission" date="2019-07" db="EMBL/GenBank/DDBJ databases">
        <authorList>
            <person name="Kim J."/>
        </authorList>
    </citation>
    <scope>NUCLEOTIDE SEQUENCE [LARGE SCALE GENOMIC DNA]</scope>
    <source>
        <strain evidence="4 5">N4</strain>
    </source>
</reference>
<feature type="domain" description="Fibronectin type-III" evidence="2">
    <location>
        <begin position="1372"/>
        <end position="1453"/>
    </location>
</feature>
<dbReference type="Gene3D" id="2.60.40.10">
    <property type="entry name" value="Immunoglobulins"/>
    <property type="match status" value="11"/>
</dbReference>
<dbReference type="InterPro" id="IPR001119">
    <property type="entry name" value="SLH_dom"/>
</dbReference>
<dbReference type="Pfam" id="PF00041">
    <property type="entry name" value="fn3"/>
    <property type="match status" value="4"/>
</dbReference>
<protein>
    <submittedName>
        <fullName evidence="4">S-layer protein</fullName>
    </submittedName>
</protein>
<feature type="domain" description="Fibronectin type-III" evidence="2">
    <location>
        <begin position="1953"/>
        <end position="2040"/>
    </location>
</feature>
<dbReference type="CDD" id="cd00063">
    <property type="entry name" value="FN3"/>
    <property type="match status" value="9"/>
</dbReference>
<evidence type="ECO:0000259" key="2">
    <source>
        <dbReference type="PROSITE" id="PS50853"/>
    </source>
</evidence>
<proteinExistence type="predicted"/>
<feature type="region of interest" description="Disordered" evidence="1">
    <location>
        <begin position="2209"/>
        <end position="2238"/>
    </location>
</feature>
<dbReference type="PANTHER" id="PTHR47135">
    <property type="entry name" value="FIBRONECTIN TYPE III DOMAIN-CONTAINING PROTEIN 7"/>
    <property type="match status" value="1"/>
</dbReference>
<dbReference type="PROSITE" id="PS50853">
    <property type="entry name" value="FN3"/>
    <property type="match status" value="6"/>
</dbReference>
<dbReference type="PANTHER" id="PTHR47135:SF1">
    <property type="entry name" value="FIBRONECTIN TYPE III DOMAIN-CONTAINING PROTEIN 7"/>
    <property type="match status" value="1"/>
</dbReference>
<dbReference type="PROSITE" id="PS51272">
    <property type="entry name" value="SLH"/>
    <property type="match status" value="3"/>
</dbReference>
<dbReference type="InterPro" id="IPR058094">
    <property type="entry name" value="Ig-like_OmpL47-like"/>
</dbReference>
<feature type="compositionally biased region" description="Basic and acidic residues" evidence="1">
    <location>
        <begin position="2216"/>
        <end position="2238"/>
    </location>
</feature>
<feature type="domain" description="SLH" evidence="3">
    <location>
        <begin position="2371"/>
        <end position="2428"/>
    </location>
</feature>
<dbReference type="Pfam" id="PF00395">
    <property type="entry name" value="SLH"/>
    <property type="match status" value="2"/>
</dbReference>
<feature type="domain" description="SLH" evidence="3">
    <location>
        <begin position="2246"/>
        <end position="2306"/>
    </location>
</feature>
<gene>
    <name evidence="4" type="ORF">FPZ44_09770</name>
</gene>
<feature type="domain" description="Fibronectin type-III" evidence="2">
    <location>
        <begin position="1534"/>
        <end position="1620"/>
    </location>
</feature>
<dbReference type="InterPro" id="IPR036116">
    <property type="entry name" value="FN3_sf"/>
</dbReference>
<feature type="domain" description="Fibronectin type-III" evidence="2">
    <location>
        <begin position="1206"/>
        <end position="1292"/>
    </location>
</feature>
<comment type="caution">
    <text evidence="4">The sequence shown here is derived from an EMBL/GenBank/DDBJ whole genome shotgun (WGS) entry which is preliminary data.</text>
</comment>
<dbReference type="EMBL" id="VNJK01000001">
    <property type="protein sequence ID" value="TVX93319.1"/>
    <property type="molecule type" value="Genomic_DNA"/>
</dbReference>
<sequence>MGLVLCAGCFFCCRRSVYGNHHLFFDNFINKEDFHVLFRKRGRKYTSIFLSLTLFTTLLPIGIGKVHAAAATPTLNGYQLGDHVKMEWGVEMEPSDVLNQTSFEPGQEIPNLYWSGIGNQSITSAPGGGNALKVTDTITNRTGNLINYPHKDSDWSINQYTGKSIPGGSTISITFRALSTGGNFSQLYFSAGTGWYKRGYTFNDSNGRLVKFGNSIDWNVPPNEFSAYVDGGIISIPDNTIMVLVSSHTQNYEYGVMYYHWDDTRKVFKRSSANSAPWAIPYPNGQTFTIVKEKFYTGEPVLRYGEGGVDFPVRQLSNDGKWTTYSLNAVLPRTDEYDFIKYGIKPRLFWQTNGSLYVDDVKFGHATRVNLYRDNNLIYDGYLSDYEDKTAVDHAAPHPVHNLGVSVVKRIPQITWAPSAGDNGTTYNYKIQGIAPSGASTMSDNLPVTVTRGLKGYSILVDTNPNSIPDNVVETTGTSFAWPHQVSSNFYVHVAAVDHQGNISTVVHKPYTDVIQPNLIINPSTTGWTSGNVTLTGAGSDNETGIQSIQLPDSSWVAGDSASYVTTANGSFSFATKDNAGNISSHVYQVSNIDKTGPDAPIISINPSGWTNDKVTVTLTHGSDPQSGVRKSQYKIGTSGAWKEYIVPFTVSTEGSTEIFAQTIDNVGNIGPQSTASTKVDKSGPASPTIILSDTNWTKDAVAFTIENGADELSGIAKSQYKIGSTGVWMDYDPPVSISFEGVTEVYARTLDQVGNVSPSVMSTIHIDKTAPSEPRITLSESSWTQKPVSFTIEGSVDVNAISYEYKIDNGAWTAGTNGTVTQYGVTTVTGRAKDGIGNVGSEIKKDIYVDNVNPTIAVSHVQDWTANDIDVTVDFNDTHSGVNANKRFYKITNSSTVPSSWDTATANSQAISINKEGVWYVHAKVEDTAGNAFQTVSKAFKVQRIPNMPSNVRVTQVTESTARVAFDLPGGSVYTDGYSYEVKNVNTGQVWMLPHPNNAIKDTALEGGKTYIYEVKAINHVGSSPVATITALTLPKAPDNVSIHQLGALYGEATASFNPVESATQYRIVARDTKGSGVFNQTVTDTVYQSIKGLQPGTQYTISVSAINASGEGSSRNAGFLSLPDAPNQFSTVQINEHDIQLHWNTVTSATYYSVFRDGLSIYGGPWNMALDTGLEAGTAYNYSLSALNATGLSALAELKNIMTLPTKIEVLTVSDPTTNSLRLNWNSVRGASEYVIEMDGKPYRTVPSGTNQLMVTGLQAGTSHAFEVLAVNKSGAGSRTKVTGMTIPSTAVNLYAESVGETSSVLKWDSVQGADKYRVFINGQTVEVGTNEWLAVGLSGSQTYSYSVQAGNAAGYGGVATKSFLTLPYAPNQVKVTDTTETTFGLKWDAVKTATSYNVTQNGKVVGTSTSSEFKATGLTAGTAYSFHLHAINATGEGKKSAFTWITKPNAPEVPKTVPSVYQAEISWATVPGAVQYVIENGGKELYRGKELTTKLTGLSDGETYNLTIRAENANGISSKEQAFTLLTIPKKPVKVTAKEVQKTQLTLDFTQTEVVGADRYIIERNGVEIGHVPASDKTYTDQGLKAGTKYTYGVRAVNASGSGESYQMEITTKTEAVSAGSLKVSPETNTAKVSWERVIGAASFQITNTVTGSVYSTSDSIATLPNLTAGTSYTFEVRAVNEDGIVSEPLSLKVLTKPAAPQTAMIDRVTDTTATLNLSKSGVKGSETFVIFRDGKEIKRLSSNESTYEDNELKPGTSYTYEVRTSNDSGMSDNAFTLKAKTLPKTVTTPAQAGKISTNSVVISWDAVTGAEQYRIIHGKSVVEVTYETSVTINNLESAMTYGEQLWIIPLNDAGEGKAIPVAPFETLPIIDGLKVETKPSMNSVFLNWSLPNPHETFVISYKGKEVYRGKDHQFELKRLEEGKVHLVSFHTENAKGKKSKTMTYPVLTKPNAPSKIGYGATPNSVVVSFPQPAVQGTDEYVIERKGAGNERVSVTAATYEILGLEPGETYTFEVKSANGSGLSDKGYMFTVTTLPANILVPPTTSNLGTGKHELSWDAVKGATGYKVYIGDKLVLTTTMSKVMLTGLESAKRYDNVRVVPFNKGGDGNAIAVPVFVTLPSSDFIVTAQSKGTNIIELNWALASQNEVFVIEHNRKEIYRGKARSYEWTGLNDGQTYTVNIWTENSNGVKSDVKIVTTLTKEESSNTSDWVDTDSKKPIEGTKKPEPEIKPDVKPDPIPELTKIRVYFEDIDRTFNKNQIILLAEQNVIHGVSATKFEPYRSITRAEFTALIVRLLKVETEGNSETGFTDVEAKDWFAPEIAAAVEHGFVSGIGGGKFTPDQLVTREQASKIMANVVRAMKQELRAGNKTFADQDRISTWAEEDVRFLAGMNMVMGYEDGTFRPVNHLNRAEAAALIYRMNEFMK</sequence>
<dbReference type="OrthoDB" id="2486450at2"/>
<feature type="domain" description="Fibronectin type-III" evidence="2">
    <location>
        <begin position="1703"/>
        <end position="1788"/>
    </location>
</feature>
<dbReference type="Proteomes" id="UP000318102">
    <property type="component" value="Unassembled WGS sequence"/>
</dbReference>
<dbReference type="InterPro" id="IPR013783">
    <property type="entry name" value="Ig-like_fold"/>
</dbReference>
<feature type="domain" description="Fibronectin type-III" evidence="2">
    <location>
        <begin position="949"/>
        <end position="1038"/>
    </location>
</feature>
<evidence type="ECO:0000256" key="1">
    <source>
        <dbReference type="SAM" id="MobiDB-lite"/>
    </source>
</evidence>
<evidence type="ECO:0000313" key="4">
    <source>
        <dbReference type="EMBL" id="TVX93319.1"/>
    </source>
</evidence>
<feature type="domain" description="SLH" evidence="3">
    <location>
        <begin position="2307"/>
        <end position="2370"/>
    </location>
</feature>
<dbReference type="SUPFAM" id="SSF49265">
    <property type="entry name" value="Fibronectin type III"/>
    <property type="match status" value="8"/>
</dbReference>
<accession>A0A559J0A8</accession>
<dbReference type="NCBIfam" id="NF047446">
    <property type="entry name" value="barrel_OmpL47"/>
    <property type="match status" value="2"/>
</dbReference>
<dbReference type="SMART" id="SM00060">
    <property type="entry name" value="FN3"/>
    <property type="match status" value="15"/>
</dbReference>
<keyword evidence="5" id="KW-1185">Reference proteome</keyword>
<dbReference type="InterPro" id="IPR003961">
    <property type="entry name" value="FN3_dom"/>
</dbReference>
<evidence type="ECO:0000259" key="3">
    <source>
        <dbReference type="PROSITE" id="PS51272"/>
    </source>
</evidence>
<organism evidence="4 5">
    <name type="scientific">Paenibacillus agilis</name>
    <dbReference type="NCBI Taxonomy" id="3020863"/>
    <lineage>
        <taxon>Bacteria</taxon>
        <taxon>Bacillati</taxon>
        <taxon>Bacillota</taxon>
        <taxon>Bacilli</taxon>
        <taxon>Bacillales</taxon>
        <taxon>Paenibacillaceae</taxon>
        <taxon>Paenibacillus</taxon>
    </lineage>
</organism>